<organism evidence="1 2">
    <name type="scientific">Streptomyces citrinus</name>
    <dbReference type="NCBI Taxonomy" id="3118173"/>
    <lineage>
        <taxon>Bacteria</taxon>
        <taxon>Bacillati</taxon>
        <taxon>Actinomycetota</taxon>
        <taxon>Actinomycetes</taxon>
        <taxon>Kitasatosporales</taxon>
        <taxon>Streptomycetaceae</taxon>
        <taxon>Streptomyces</taxon>
    </lineage>
</organism>
<evidence type="ECO:0000313" key="1">
    <source>
        <dbReference type="EMBL" id="WWQ63518.1"/>
    </source>
</evidence>
<proteinExistence type="predicted"/>
<gene>
    <name evidence="1" type="ORF">V2W30_09320</name>
</gene>
<dbReference type="EMBL" id="CP146022">
    <property type="protein sequence ID" value="WWQ63518.1"/>
    <property type="molecule type" value="Genomic_DNA"/>
</dbReference>
<name>A0ACD5A8K1_9ACTN</name>
<keyword evidence="2" id="KW-1185">Reference proteome</keyword>
<protein>
    <submittedName>
        <fullName evidence="1">Uncharacterized protein</fullName>
    </submittedName>
</protein>
<accession>A0ACD5A8K1</accession>
<reference evidence="1" key="1">
    <citation type="journal article" date="2025" name="Int. J. Syst. Evol. Microbiol.">
        <title>Streptomyces citrinus sp. nov., with yellow diffusible pigment.</title>
        <authorList>
            <person name="He Y."/>
            <person name="Yang E."/>
            <person name="Xu J."/>
            <person name="Sun Y."/>
            <person name="Sun L."/>
        </authorList>
    </citation>
    <scope>NUCLEOTIDE SEQUENCE</scope>
    <source>
        <strain evidence="1">Q6</strain>
    </source>
</reference>
<sequence>MSDDLRQRLREAADTHRPDRERMLARIERAMHEQPAARPERHRPAVGWVRIAGVTAGVAGVLAVGGFAVGAALRQDETPQQRVAVSPTPTTAPSPDATSREPRPSTTATSSGNAAEPSRTPERSASSGPAKPSAGSGGGSDEKPPVNDTTDGPLWSDGSVDPGSNDYWGQSNVTFKTKDPLSELTVELRVAQTGKVASTGHWRSLPADDFTESVDEKDGFLVYRWVLKDGRTVPAGESVFAGQYDHASGGRDASDDRYSVTGRTTAGRDASVGGDFE</sequence>
<evidence type="ECO:0000313" key="2">
    <source>
        <dbReference type="Proteomes" id="UP001432251"/>
    </source>
</evidence>
<dbReference type="Proteomes" id="UP001432251">
    <property type="component" value="Chromosome"/>
</dbReference>